<dbReference type="Pfam" id="PF09534">
    <property type="entry name" value="Trp_oprn_chp"/>
    <property type="match status" value="2"/>
</dbReference>
<dbReference type="InterPro" id="IPR019051">
    <property type="entry name" value="Trp_biosyn_TM_oprn/chp"/>
</dbReference>
<keyword evidence="1" id="KW-0472">Membrane</keyword>
<feature type="transmembrane region" description="Helical" evidence="1">
    <location>
        <begin position="76"/>
        <end position="95"/>
    </location>
</feature>
<dbReference type="EMBL" id="FWFF01000014">
    <property type="protein sequence ID" value="SLM98312.1"/>
    <property type="molecule type" value="Genomic_DNA"/>
</dbReference>
<name>A0A1X6XGB2_9MICO</name>
<reference evidence="3" key="1">
    <citation type="submission" date="2017-02" db="EMBL/GenBank/DDBJ databases">
        <authorList>
            <person name="Dridi B."/>
        </authorList>
    </citation>
    <scope>NUCLEOTIDE SEQUENCE [LARGE SCALE GENOMIC DNA]</scope>
    <source>
        <strain evidence="3">B Co 03.10</strain>
    </source>
</reference>
<protein>
    <submittedName>
        <fullName evidence="2">Tryptophan-associated membrane protein</fullName>
    </submittedName>
</protein>
<evidence type="ECO:0000313" key="3">
    <source>
        <dbReference type="Proteomes" id="UP000196581"/>
    </source>
</evidence>
<dbReference type="AlphaFoldDB" id="A0A1X6XGB2"/>
<dbReference type="RefSeq" id="WP_087007306.1">
    <property type="nucleotide sequence ID" value="NZ_FWFF01000014.1"/>
</dbReference>
<accession>A0A1X6XGB2</accession>
<organism evidence="2 3">
    <name type="scientific">Brevibacterium yomogidense</name>
    <dbReference type="NCBI Taxonomy" id="946573"/>
    <lineage>
        <taxon>Bacteria</taxon>
        <taxon>Bacillati</taxon>
        <taxon>Actinomycetota</taxon>
        <taxon>Actinomycetes</taxon>
        <taxon>Micrococcales</taxon>
        <taxon>Brevibacteriaceae</taxon>
        <taxon>Brevibacterium</taxon>
    </lineage>
</organism>
<keyword evidence="1" id="KW-0812">Transmembrane</keyword>
<keyword evidence="1" id="KW-1133">Transmembrane helix</keyword>
<feature type="transmembrane region" description="Helical" evidence="1">
    <location>
        <begin position="107"/>
        <end position="127"/>
    </location>
</feature>
<feature type="transmembrane region" description="Helical" evidence="1">
    <location>
        <begin position="50"/>
        <end position="69"/>
    </location>
</feature>
<dbReference type="Proteomes" id="UP000196581">
    <property type="component" value="Unassembled WGS sequence"/>
</dbReference>
<gene>
    <name evidence="2" type="ORF">FM105_08710</name>
</gene>
<evidence type="ECO:0000313" key="2">
    <source>
        <dbReference type="EMBL" id="SLM98312.1"/>
    </source>
</evidence>
<proteinExistence type="predicted"/>
<sequence length="163" mass="16138">MTKGRAVIILLILAGAVWILATRPWGIDPAGGGTGPSGVAEVGGEEGASHPLLTASAAVLAVAALLLAMLGRIGRIVVCVLIGAVGVGVVLTAVSSQAPPATLIPTIAAGVGVLVAAVWSAVASLGWQVSGRYDRQTHTAAPHADEDDPAAAWDALSRGEDPS</sequence>
<evidence type="ECO:0000256" key="1">
    <source>
        <dbReference type="SAM" id="Phobius"/>
    </source>
</evidence>
<keyword evidence="3" id="KW-1185">Reference proteome</keyword>